<sequence>MAHQPLPGKAAGPPPPILPKHAPPTVPGRRTSSPPSSAVKPPVSDANETSSSPFQEEERRDLSSYPDPSSKTPEGDSTGLLNSSSSSSRSPVEDLSPQRDRQAPTSSKRMKAEDEDDNDTVSRREGRGGSGCFSGLKSLLPRSDLPGARQKTPLGLNRYIILCIYVFIGFTTSAVFYGWTALSAMMFKTEAFSYLCLRDPVTGVYTPDLREEEGRLYICDDQDVAVQKLYTITFAVCCTMSACAGTLLDWLGPLYTGILGQCFNLLGWMLFAFSSAEYSAYYAALIFIGSGADTGFLPTLCIRRLFPGSTGLIITILGSAASASFGIPLILNGLVETYDLSVRTVSLIYCGFGPILALLLELLFMPRKGFSLDDEGKIFKDTDRTEEEEDLASELRNPNHETRLRIHGEGEQGDKELRDSSFSSPSNQQQQQEQAHGDPLSPSCNEASRVSGVKKRFGVFYGHVKTSSFWRQFFSLRYFLICLYFVVVSWSSAYFQQAARRMFTSEVISVLEILLPLSFIPCIILGKLADLIGILKVLVIVNTFGVLMYSFSFPKMIDATGYISSISFVMYISLFTSQVFVYIESTFSPNHFGKLIGIASMIGGLSSLVTNALYEDVTVKKNDGDPLVIQIVMTVLLCLQYVWILILGILKMRNPSPYTKAFPSRPPAGTSTRGDPSSGTGHDGGALEKVVALQGDEEEDEKKKIMMRGDTDENKEGAHLSHHLSTQLTSPSNPSFEQTA</sequence>
<protein>
    <submittedName>
        <fullName evidence="10">Transporter</fullName>
    </submittedName>
</protein>
<evidence type="ECO:0000256" key="2">
    <source>
        <dbReference type="ARBA" id="ARBA00006595"/>
    </source>
</evidence>
<comment type="similarity">
    <text evidence="2">Belongs to the SLC43A transporter (TC 2.A.1.44) family.</text>
</comment>
<dbReference type="GeneID" id="94426426"/>
<comment type="subcellular location">
    <subcellularLocation>
        <location evidence="1">Membrane</location>
        <topology evidence="1">Multi-pass membrane protein</topology>
    </subcellularLocation>
</comment>
<comment type="caution">
    <text evidence="10">The sequence shown here is derived from an EMBL/GenBank/DDBJ whole genome shotgun (WGS) entry which is preliminary data.</text>
</comment>
<dbReference type="VEuPathDB" id="ToxoDB:CSUI_003017"/>
<feature type="compositionally biased region" description="Pro residues" evidence="8">
    <location>
        <begin position="12"/>
        <end position="26"/>
    </location>
</feature>
<evidence type="ECO:0000256" key="8">
    <source>
        <dbReference type="SAM" id="MobiDB-lite"/>
    </source>
</evidence>
<feature type="transmembrane region" description="Helical" evidence="9">
    <location>
        <begin position="507"/>
        <end position="526"/>
    </location>
</feature>
<feature type="region of interest" description="Disordered" evidence="8">
    <location>
        <begin position="1"/>
        <end position="135"/>
    </location>
</feature>
<keyword evidence="11" id="KW-1185">Reference proteome</keyword>
<evidence type="ECO:0000256" key="3">
    <source>
        <dbReference type="ARBA" id="ARBA00022448"/>
    </source>
</evidence>
<keyword evidence="6 9" id="KW-1133">Transmembrane helix</keyword>
<feature type="transmembrane region" description="Helical" evidence="9">
    <location>
        <begin position="312"/>
        <end position="334"/>
    </location>
</feature>
<feature type="compositionally biased region" description="Polar residues" evidence="8">
    <location>
        <begin position="669"/>
        <end position="680"/>
    </location>
</feature>
<feature type="compositionally biased region" description="Polar residues" evidence="8">
    <location>
        <begin position="723"/>
        <end position="740"/>
    </location>
</feature>
<feature type="compositionally biased region" description="Low complexity" evidence="8">
    <location>
        <begin position="32"/>
        <end position="44"/>
    </location>
</feature>
<dbReference type="GO" id="GO:0006865">
    <property type="term" value="P:amino acid transport"/>
    <property type="evidence" value="ECO:0007669"/>
    <property type="project" value="UniProtKB-KW"/>
</dbReference>
<dbReference type="SUPFAM" id="SSF103473">
    <property type="entry name" value="MFS general substrate transporter"/>
    <property type="match status" value="1"/>
</dbReference>
<feature type="transmembrane region" description="Helical" evidence="9">
    <location>
        <begin position="346"/>
        <end position="364"/>
    </location>
</feature>
<dbReference type="InterPro" id="IPR036259">
    <property type="entry name" value="MFS_trans_sf"/>
</dbReference>
<reference evidence="10 11" key="1">
    <citation type="journal article" date="2017" name="Int. J. Parasitol.">
        <title>The genome of the protozoan parasite Cystoisospora suis and a reverse vaccinology approach to identify vaccine candidates.</title>
        <authorList>
            <person name="Palmieri N."/>
            <person name="Shrestha A."/>
            <person name="Ruttkowski B."/>
            <person name="Beck T."/>
            <person name="Vogl C."/>
            <person name="Tomley F."/>
            <person name="Blake D.P."/>
            <person name="Joachim A."/>
        </authorList>
    </citation>
    <scope>NUCLEOTIDE SEQUENCE [LARGE SCALE GENOMIC DNA]</scope>
    <source>
        <strain evidence="10 11">Wien I</strain>
    </source>
</reference>
<dbReference type="EMBL" id="MIGC01001281">
    <property type="protein sequence ID" value="PHJ23133.1"/>
    <property type="molecule type" value="Genomic_DNA"/>
</dbReference>
<organism evidence="10 11">
    <name type="scientific">Cystoisospora suis</name>
    <dbReference type="NCBI Taxonomy" id="483139"/>
    <lineage>
        <taxon>Eukaryota</taxon>
        <taxon>Sar</taxon>
        <taxon>Alveolata</taxon>
        <taxon>Apicomplexa</taxon>
        <taxon>Conoidasida</taxon>
        <taxon>Coccidia</taxon>
        <taxon>Eucoccidiorida</taxon>
        <taxon>Eimeriorina</taxon>
        <taxon>Sarcocystidae</taxon>
        <taxon>Cystoisospora</taxon>
    </lineage>
</organism>
<dbReference type="AlphaFoldDB" id="A0A2C6L715"/>
<dbReference type="RefSeq" id="XP_067924810.1">
    <property type="nucleotide sequence ID" value="XM_068063215.1"/>
</dbReference>
<feature type="transmembrane region" description="Helical" evidence="9">
    <location>
        <begin position="595"/>
        <end position="614"/>
    </location>
</feature>
<feature type="transmembrane region" description="Helical" evidence="9">
    <location>
        <begin position="159"/>
        <end position="179"/>
    </location>
</feature>
<feature type="compositionally biased region" description="Low complexity" evidence="8">
    <location>
        <begin position="420"/>
        <end position="434"/>
    </location>
</feature>
<feature type="compositionally biased region" description="Low complexity" evidence="8">
    <location>
        <begin position="1"/>
        <end position="11"/>
    </location>
</feature>
<dbReference type="Gene3D" id="1.20.1250.20">
    <property type="entry name" value="MFS general substrate transporter like domains"/>
    <property type="match status" value="1"/>
</dbReference>
<feature type="region of interest" description="Disordered" evidence="8">
    <location>
        <begin position="660"/>
        <end position="740"/>
    </location>
</feature>
<keyword evidence="4 9" id="KW-0812">Transmembrane</keyword>
<keyword evidence="5" id="KW-0029">Amino-acid transport</keyword>
<feature type="compositionally biased region" description="Basic and acidic residues" evidence="8">
    <location>
        <begin position="701"/>
        <end position="719"/>
    </location>
</feature>
<proteinExistence type="inferred from homology"/>
<evidence type="ECO:0000256" key="6">
    <source>
        <dbReference type="ARBA" id="ARBA00022989"/>
    </source>
</evidence>
<keyword evidence="3" id="KW-0813">Transport</keyword>
<evidence type="ECO:0000313" key="10">
    <source>
        <dbReference type="EMBL" id="PHJ23133.1"/>
    </source>
</evidence>
<evidence type="ECO:0000256" key="7">
    <source>
        <dbReference type="ARBA" id="ARBA00023136"/>
    </source>
</evidence>
<gene>
    <name evidence="10" type="ORF">CSUI_003017</name>
</gene>
<dbReference type="Proteomes" id="UP000221165">
    <property type="component" value="Unassembled WGS sequence"/>
</dbReference>
<feature type="transmembrane region" description="Helical" evidence="9">
    <location>
        <begin position="559"/>
        <end position="583"/>
    </location>
</feature>
<feature type="transmembrane region" description="Helical" evidence="9">
    <location>
        <begin position="229"/>
        <end position="248"/>
    </location>
</feature>
<evidence type="ECO:0000256" key="9">
    <source>
        <dbReference type="SAM" id="Phobius"/>
    </source>
</evidence>
<evidence type="ECO:0000256" key="5">
    <source>
        <dbReference type="ARBA" id="ARBA00022970"/>
    </source>
</evidence>
<name>A0A2C6L715_9APIC</name>
<feature type="compositionally biased region" description="Basic and acidic residues" evidence="8">
    <location>
        <begin position="397"/>
        <end position="419"/>
    </location>
</feature>
<dbReference type="InterPro" id="IPR052599">
    <property type="entry name" value="SLC43A_AATransporter"/>
</dbReference>
<accession>A0A2C6L715</accession>
<dbReference type="PANTHER" id="PTHR20772:SF2">
    <property type="entry name" value="PROTEIN FMP42"/>
    <property type="match status" value="1"/>
</dbReference>
<evidence type="ECO:0000256" key="1">
    <source>
        <dbReference type="ARBA" id="ARBA00004141"/>
    </source>
</evidence>
<feature type="transmembrane region" description="Helical" evidence="9">
    <location>
        <begin position="475"/>
        <end position="495"/>
    </location>
</feature>
<feature type="region of interest" description="Disordered" evidence="8">
    <location>
        <begin position="381"/>
        <end position="447"/>
    </location>
</feature>
<feature type="transmembrane region" description="Helical" evidence="9">
    <location>
        <begin position="533"/>
        <end position="553"/>
    </location>
</feature>
<dbReference type="PANTHER" id="PTHR20772">
    <property type="entry name" value="PROTEIN FMP42"/>
    <property type="match status" value="1"/>
</dbReference>
<feature type="transmembrane region" description="Helical" evidence="9">
    <location>
        <begin position="626"/>
        <end position="650"/>
    </location>
</feature>
<keyword evidence="7 9" id="KW-0472">Membrane</keyword>
<evidence type="ECO:0000313" key="11">
    <source>
        <dbReference type="Proteomes" id="UP000221165"/>
    </source>
</evidence>
<dbReference type="GO" id="GO:0016020">
    <property type="term" value="C:membrane"/>
    <property type="evidence" value="ECO:0007669"/>
    <property type="project" value="UniProtKB-SubCell"/>
</dbReference>
<dbReference type="OrthoDB" id="330047at2759"/>
<evidence type="ECO:0000256" key="4">
    <source>
        <dbReference type="ARBA" id="ARBA00022692"/>
    </source>
</evidence>